<evidence type="ECO:0000256" key="1">
    <source>
        <dbReference type="ARBA" id="ARBA00004141"/>
    </source>
</evidence>
<accession>A0ABV0PLD2</accession>
<comment type="similarity">
    <text evidence="2">Belongs to the ABC transporter superfamily. ABCB family. Multidrug resistance exporter (TC 3.A.1.201) subfamily.</text>
</comment>
<evidence type="ECO:0000313" key="10">
    <source>
        <dbReference type="EMBL" id="MEQ2184228.1"/>
    </source>
</evidence>
<protein>
    <recommendedName>
        <fullName evidence="9">ABC transmembrane type-1 domain-containing protein</fullName>
    </recommendedName>
</protein>
<keyword evidence="7 8" id="KW-0472">Membrane</keyword>
<comment type="subcellular location">
    <subcellularLocation>
        <location evidence="1">Membrane</location>
        <topology evidence="1">Multi-pass membrane protein</topology>
    </subcellularLocation>
</comment>
<evidence type="ECO:0000313" key="11">
    <source>
        <dbReference type="Proteomes" id="UP001476798"/>
    </source>
</evidence>
<gene>
    <name evidence="10" type="ORF">GOODEAATRI_005768</name>
</gene>
<keyword evidence="11" id="KW-1185">Reference proteome</keyword>
<dbReference type="Gene3D" id="1.20.1560.10">
    <property type="entry name" value="ABC transporter type 1, transmembrane domain"/>
    <property type="match status" value="1"/>
</dbReference>
<sequence length="127" mass="14305">MKRFKGYELLCKDLHVGSKMSVQSFAKICMQNMNCPSFTMFIGLLLWSLINSFVQGLLTTGYIILLSKVGERVAADMRKTLFASLLRQDVAFFDANKTGQLVNRLTADIQEFKSSFKLVISQVLPQA</sequence>
<evidence type="ECO:0000256" key="2">
    <source>
        <dbReference type="ARBA" id="ARBA00007577"/>
    </source>
</evidence>
<evidence type="ECO:0000256" key="6">
    <source>
        <dbReference type="ARBA" id="ARBA00023065"/>
    </source>
</evidence>
<evidence type="ECO:0000256" key="5">
    <source>
        <dbReference type="ARBA" id="ARBA00022989"/>
    </source>
</evidence>
<keyword evidence="3" id="KW-0813">Transport</keyword>
<dbReference type="InterPro" id="IPR039421">
    <property type="entry name" value="Type_1_exporter"/>
</dbReference>
<evidence type="ECO:0000256" key="8">
    <source>
        <dbReference type="SAM" id="Phobius"/>
    </source>
</evidence>
<dbReference type="Proteomes" id="UP001476798">
    <property type="component" value="Unassembled WGS sequence"/>
</dbReference>
<feature type="transmembrane region" description="Helical" evidence="8">
    <location>
        <begin position="40"/>
        <end position="65"/>
    </location>
</feature>
<keyword evidence="5 8" id="KW-1133">Transmembrane helix</keyword>
<dbReference type="PROSITE" id="PS50929">
    <property type="entry name" value="ABC_TM1F"/>
    <property type="match status" value="1"/>
</dbReference>
<evidence type="ECO:0000256" key="7">
    <source>
        <dbReference type="ARBA" id="ARBA00023136"/>
    </source>
</evidence>
<proteinExistence type="inferred from homology"/>
<keyword evidence="4 8" id="KW-0812">Transmembrane</keyword>
<organism evidence="10 11">
    <name type="scientific">Goodea atripinnis</name>
    <dbReference type="NCBI Taxonomy" id="208336"/>
    <lineage>
        <taxon>Eukaryota</taxon>
        <taxon>Metazoa</taxon>
        <taxon>Chordata</taxon>
        <taxon>Craniata</taxon>
        <taxon>Vertebrata</taxon>
        <taxon>Euteleostomi</taxon>
        <taxon>Actinopterygii</taxon>
        <taxon>Neopterygii</taxon>
        <taxon>Teleostei</taxon>
        <taxon>Neoteleostei</taxon>
        <taxon>Acanthomorphata</taxon>
        <taxon>Ovalentaria</taxon>
        <taxon>Atherinomorphae</taxon>
        <taxon>Cyprinodontiformes</taxon>
        <taxon>Goodeidae</taxon>
        <taxon>Goodea</taxon>
    </lineage>
</organism>
<reference evidence="10 11" key="1">
    <citation type="submission" date="2021-06" db="EMBL/GenBank/DDBJ databases">
        <authorList>
            <person name="Palmer J.M."/>
        </authorList>
    </citation>
    <scope>NUCLEOTIDE SEQUENCE [LARGE SCALE GENOMIC DNA]</scope>
    <source>
        <strain evidence="10 11">GA_2019</strain>
        <tissue evidence="10">Muscle</tissue>
    </source>
</reference>
<evidence type="ECO:0000259" key="9">
    <source>
        <dbReference type="PROSITE" id="PS50929"/>
    </source>
</evidence>
<evidence type="ECO:0000256" key="4">
    <source>
        <dbReference type="ARBA" id="ARBA00022692"/>
    </source>
</evidence>
<evidence type="ECO:0000256" key="3">
    <source>
        <dbReference type="ARBA" id="ARBA00022448"/>
    </source>
</evidence>
<dbReference type="PANTHER" id="PTHR43394">
    <property type="entry name" value="ATP-DEPENDENT PERMEASE MDL1, MITOCHONDRIAL"/>
    <property type="match status" value="1"/>
</dbReference>
<dbReference type="SUPFAM" id="SSF90123">
    <property type="entry name" value="ABC transporter transmembrane region"/>
    <property type="match status" value="1"/>
</dbReference>
<feature type="domain" description="ABC transmembrane type-1" evidence="9">
    <location>
        <begin position="44"/>
        <end position="127"/>
    </location>
</feature>
<dbReference type="PANTHER" id="PTHR43394:SF17">
    <property type="entry name" value="MITOCHONDRIAL POTASSIUM CHANNEL ATP-BINDING SUBUNIT"/>
    <property type="match status" value="1"/>
</dbReference>
<dbReference type="InterPro" id="IPR011527">
    <property type="entry name" value="ABC1_TM_dom"/>
</dbReference>
<name>A0ABV0PLD2_9TELE</name>
<dbReference type="InterPro" id="IPR036640">
    <property type="entry name" value="ABC1_TM_sf"/>
</dbReference>
<comment type="caution">
    <text evidence="10">The sequence shown here is derived from an EMBL/GenBank/DDBJ whole genome shotgun (WGS) entry which is preliminary data.</text>
</comment>
<dbReference type="EMBL" id="JAHRIO010080230">
    <property type="protein sequence ID" value="MEQ2184228.1"/>
    <property type="molecule type" value="Genomic_DNA"/>
</dbReference>
<keyword evidence="6" id="KW-0406">Ion transport</keyword>
<dbReference type="Pfam" id="PF00664">
    <property type="entry name" value="ABC_membrane"/>
    <property type="match status" value="1"/>
</dbReference>